<protein>
    <recommendedName>
        <fullName evidence="8">RNA-binding protein 25</fullName>
    </recommendedName>
</protein>
<dbReference type="Gene3D" id="1.20.1390.10">
    <property type="entry name" value="PWI domain"/>
    <property type="match status" value="1"/>
</dbReference>
<dbReference type="GO" id="GO:0000381">
    <property type="term" value="P:regulation of alternative mRNA splicing, via spliceosome"/>
    <property type="evidence" value="ECO:0007669"/>
    <property type="project" value="TreeGrafter"/>
</dbReference>
<accession>A0AAY3ZUI2</accession>
<dbReference type="AlphaFoldDB" id="A0AAY3ZUI2"/>
<feature type="region of interest" description="Disordered" evidence="3">
    <location>
        <begin position="449"/>
        <end position="559"/>
    </location>
</feature>
<dbReference type="PANTHER" id="PTHR18806">
    <property type="entry name" value="RBM25 PROTEIN"/>
    <property type="match status" value="1"/>
</dbReference>
<gene>
    <name evidence="6" type="primary">rbm25a</name>
</gene>
<dbReference type="GO" id="GO:0003729">
    <property type="term" value="F:mRNA binding"/>
    <property type="evidence" value="ECO:0007669"/>
    <property type="project" value="TreeGrafter"/>
</dbReference>
<dbReference type="InterPro" id="IPR036483">
    <property type="entry name" value="PWI_dom_sf"/>
</dbReference>
<evidence type="ECO:0008006" key="8">
    <source>
        <dbReference type="Google" id="ProtNLM"/>
    </source>
</evidence>
<evidence type="ECO:0000259" key="5">
    <source>
        <dbReference type="PROSITE" id="PS51025"/>
    </source>
</evidence>
<dbReference type="SMART" id="SM00311">
    <property type="entry name" value="PWI"/>
    <property type="match status" value="1"/>
</dbReference>
<feature type="compositionally biased region" description="Basic and acidic residues" evidence="3">
    <location>
        <begin position="265"/>
        <end position="364"/>
    </location>
</feature>
<dbReference type="GO" id="GO:0005681">
    <property type="term" value="C:spliceosomal complex"/>
    <property type="evidence" value="ECO:0007669"/>
    <property type="project" value="TreeGrafter"/>
</dbReference>
<evidence type="ECO:0000313" key="6">
    <source>
        <dbReference type="Ensembl" id="ENSDCDP00010000703.1"/>
    </source>
</evidence>
<dbReference type="InterPro" id="IPR034268">
    <property type="entry name" value="RBM25_RRM"/>
</dbReference>
<evidence type="ECO:0000256" key="3">
    <source>
        <dbReference type="SAM" id="MobiDB-lite"/>
    </source>
</evidence>
<evidence type="ECO:0000256" key="2">
    <source>
        <dbReference type="PROSITE-ProRule" id="PRU00176"/>
    </source>
</evidence>
<evidence type="ECO:0000256" key="1">
    <source>
        <dbReference type="ARBA" id="ARBA00022664"/>
    </source>
</evidence>
<name>A0AAY3ZUI2_9TELE</name>
<dbReference type="SUPFAM" id="SSF101233">
    <property type="entry name" value="PWI domain"/>
    <property type="match status" value="1"/>
</dbReference>
<dbReference type="Proteomes" id="UP000694580">
    <property type="component" value="Chromosome 1"/>
</dbReference>
<dbReference type="PROSITE" id="PS51025">
    <property type="entry name" value="PWI"/>
    <property type="match status" value="1"/>
</dbReference>
<reference evidence="6 7" key="1">
    <citation type="submission" date="2020-06" db="EMBL/GenBank/DDBJ databases">
        <authorList>
            <consortium name="Wellcome Sanger Institute Data Sharing"/>
        </authorList>
    </citation>
    <scope>NUCLEOTIDE SEQUENCE [LARGE SCALE GENOMIC DNA]</scope>
</reference>
<dbReference type="InterPro" id="IPR052768">
    <property type="entry name" value="RBM25"/>
</dbReference>
<dbReference type="SMART" id="SM00360">
    <property type="entry name" value="RRM"/>
    <property type="match status" value="1"/>
</dbReference>
<proteinExistence type="predicted"/>
<keyword evidence="7" id="KW-1185">Reference proteome</keyword>
<sequence length="804" mass="93965">MFLFLRHNIAKMSYPPHLNQPQIGIPQLPPGVPPPQFGGYPPSVPPGQQNCSIRMSLREGSATVPRKDVSSTQGKETEESSGSGPTTTVFVGNISEKASDMLIRQLLAKCGLVLSWKRVQGASGKLQAFGFCEYKEPESTLRALRLLHELQIGDKKLLVKVDAKTKAQLDEWKAKKKSANGVAKLEDDAKEDEDEEVLDEEAKRRDQIINGAIEGLIREYSSELNAPSQDSDSHHRKKRKEKKEEVQFSTSNLFLEDISAIEMEEDKRDLISREISKFRDTHKKLEEEKEKERLEVERERRERDKERERERERRDREREKERERERLKEREKERERERDRERTKEKERERERERDNERSRDRSRSRCVLSCRERTRDEKKRDREEDEEEAYERRKLERKLREKEAAYQERLKNWEIRERKKVRDYSKDTEREEERRREMAKEAKRLKEFLEDYDDDRDDPKYYRGSALQKRLRDREKEVELDERDRKREKEELEEIRQRLLAEGHPDPDAELQRMEQEAAMEKQRPPQLKQEEENEVPHERKDVEDCHEEKEDDEDMLETKPCLKATLRPITAAPSVSSASGNATPNTPSNGSPCGIIIPHENSPGMQPIEEPRPKIGLSLKLGATGSPNQPHSVKRKKLAAVDSVFNKFDDEEADEAPRKRKLVPLDYGEEDKGGLGLDGVEVLGAKNANTEEKRKHIKSLIEKIPTAKPELFSYPLDWAIVDSTLMERRIRPWINKKIIEYIGEEEATLVDFVCSKVMAHSTPQGILDDVAMVLDEEAEVFIVKMWRLLIYETEAKKIGLVK</sequence>
<feature type="region of interest" description="Disordered" evidence="3">
    <location>
        <begin position="223"/>
        <end position="394"/>
    </location>
</feature>
<dbReference type="PROSITE" id="PS50102">
    <property type="entry name" value="RRM"/>
    <property type="match status" value="1"/>
</dbReference>
<dbReference type="InterPro" id="IPR002483">
    <property type="entry name" value="PWI_dom"/>
</dbReference>
<dbReference type="CDD" id="cd12446">
    <property type="entry name" value="RRM_RBM25"/>
    <property type="match status" value="1"/>
</dbReference>
<feature type="region of interest" description="Disordered" evidence="3">
    <location>
        <begin position="58"/>
        <end position="88"/>
    </location>
</feature>
<dbReference type="Gene3D" id="3.30.70.330">
    <property type="match status" value="1"/>
</dbReference>
<evidence type="ECO:0000313" key="7">
    <source>
        <dbReference type="Proteomes" id="UP000694580"/>
    </source>
</evidence>
<feature type="compositionally biased region" description="Basic and acidic residues" evidence="3">
    <location>
        <begin position="371"/>
        <end position="383"/>
    </location>
</feature>
<organism evidence="6 7">
    <name type="scientific">Denticeps clupeoides</name>
    <name type="common">denticle herring</name>
    <dbReference type="NCBI Taxonomy" id="299321"/>
    <lineage>
        <taxon>Eukaryota</taxon>
        <taxon>Metazoa</taxon>
        <taxon>Chordata</taxon>
        <taxon>Craniata</taxon>
        <taxon>Vertebrata</taxon>
        <taxon>Euteleostomi</taxon>
        <taxon>Actinopterygii</taxon>
        <taxon>Neopterygii</taxon>
        <taxon>Teleostei</taxon>
        <taxon>Clupei</taxon>
        <taxon>Clupeiformes</taxon>
        <taxon>Denticipitoidei</taxon>
        <taxon>Denticipitidae</taxon>
        <taxon>Denticeps</taxon>
    </lineage>
</organism>
<reference evidence="6" key="3">
    <citation type="submission" date="2025-09" db="UniProtKB">
        <authorList>
            <consortium name="Ensembl"/>
        </authorList>
    </citation>
    <scope>IDENTIFICATION</scope>
</reference>
<dbReference type="GeneTree" id="ENSGT00730000111019"/>
<dbReference type="InterPro" id="IPR035979">
    <property type="entry name" value="RBD_domain_sf"/>
</dbReference>
<dbReference type="InterPro" id="IPR012677">
    <property type="entry name" value="Nucleotide-bd_a/b_plait_sf"/>
</dbReference>
<feature type="compositionally biased region" description="Basic and acidic residues" evidence="3">
    <location>
        <begin position="471"/>
        <end position="550"/>
    </location>
</feature>
<dbReference type="SUPFAM" id="SSF54928">
    <property type="entry name" value="RNA-binding domain, RBD"/>
    <property type="match status" value="1"/>
</dbReference>
<feature type="domain" description="RRM" evidence="4">
    <location>
        <begin position="87"/>
        <end position="164"/>
    </location>
</feature>
<dbReference type="FunFam" id="1.20.1390.10:FF:000004">
    <property type="entry name" value="RNA-binding motif protein 25"/>
    <property type="match status" value="1"/>
</dbReference>
<keyword evidence="1" id="KW-0507">mRNA processing</keyword>
<dbReference type="PANTHER" id="PTHR18806:SF4">
    <property type="entry name" value="RNA-BINDING PROTEIN 25"/>
    <property type="match status" value="1"/>
</dbReference>
<keyword evidence="2" id="KW-0694">RNA-binding</keyword>
<dbReference type="Pfam" id="PF01480">
    <property type="entry name" value="PWI"/>
    <property type="match status" value="1"/>
</dbReference>
<feature type="compositionally biased region" description="Low complexity" evidence="3">
    <location>
        <begin position="70"/>
        <end position="88"/>
    </location>
</feature>
<dbReference type="GO" id="GO:0006397">
    <property type="term" value="P:mRNA processing"/>
    <property type="evidence" value="ECO:0007669"/>
    <property type="project" value="UniProtKB-KW"/>
</dbReference>
<reference evidence="6" key="2">
    <citation type="submission" date="2025-08" db="UniProtKB">
        <authorList>
            <consortium name="Ensembl"/>
        </authorList>
    </citation>
    <scope>IDENTIFICATION</scope>
</reference>
<feature type="domain" description="PWI" evidence="5">
    <location>
        <begin position="711"/>
        <end position="804"/>
    </location>
</feature>
<dbReference type="Ensembl" id="ENSDCDT00010000732.1">
    <property type="protein sequence ID" value="ENSDCDP00010000703.1"/>
    <property type="gene ID" value="ENSDCDG00010000364.1"/>
</dbReference>
<evidence type="ECO:0000259" key="4">
    <source>
        <dbReference type="PROSITE" id="PS50102"/>
    </source>
</evidence>
<dbReference type="Pfam" id="PF00076">
    <property type="entry name" value="RRM_1"/>
    <property type="match status" value="1"/>
</dbReference>
<dbReference type="InterPro" id="IPR000504">
    <property type="entry name" value="RRM_dom"/>
</dbReference>